<evidence type="ECO:0000313" key="5">
    <source>
        <dbReference type="EMBL" id="SCB37226.1"/>
    </source>
</evidence>
<dbReference type="Gene3D" id="3.90.650.10">
    <property type="entry name" value="PurM-like C-terminal domain"/>
    <property type="match status" value="1"/>
</dbReference>
<feature type="binding site" evidence="2">
    <location>
        <position position="223"/>
    </location>
    <ligand>
        <name>Mg(2+)</name>
        <dbReference type="ChEBI" id="CHEBI:18420"/>
        <label>5</label>
    </ligand>
</feature>
<dbReference type="Pfam" id="PF00586">
    <property type="entry name" value="AIRS"/>
    <property type="match status" value="1"/>
</dbReference>
<feature type="binding site" evidence="2">
    <location>
        <position position="77"/>
    </location>
    <ligand>
        <name>Mg(2+)</name>
        <dbReference type="ChEBI" id="CHEBI:18420"/>
        <label>4</label>
    </ligand>
</feature>
<dbReference type="SUPFAM" id="SSF56042">
    <property type="entry name" value="PurM C-terminal domain-like"/>
    <property type="match status" value="1"/>
</dbReference>
<feature type="domain" description="PurM-like N-terminal" evidence="3">
    <location>
        <begin position="32"/>
        <end position="142"/>
    </location>
</feature>
<dbReference type="InterPro" id="IPR016188">
    <property type="entry name" value="PurM-like_N"/>
</dbReference>
<feature type="binding site" evidence="2">
    <location>
        <position position="329"/>
    </location>
    <ligand>
        <name>substrate</name>
    </ligand>
</feature>
<comment type="miscellaneous">
    <text evidence="2">Reaction mechanism of ThiL seems to utilize a direct, inline transfer of the gamma-phosphate of ATP to TMP rather than a phosphorylated enzyme intermediate.</text>
</comment>
<dbReference type="PANTHER" id="PTHR30270">
    <property type="entry name" value="THIAMINE-MONOPHOSPHATE KINASE"/>
    <property type="match status" value="1"/>
</dbReference>
<organism evidence="5 6">
    <name type="scientific">Bradyrhizobium yuanmingense</name>
    <dbReference type="NCBI Taxonomy" id="108015"/>
    <lineage>
        <taxon>Bacteria</taxon>
        <taxon>Pseudomonadati</taxon>
        <taxon>Pseudomonadota</taxon>
        <taxon>Alphaproteobacteria</taxon>
        <taxon>Hyphomicrobiales</taxon>
        <taxon>Nitrobacteraceae</taxon>
        <taxon>Bradyrhizobium</taxon>
    </lineage>
</organism>
<comment type="function">
    <text evidence="2">Catalyzes the ATP-dependent phosphorylation of thiamine-monophosphate (TMP) to form thiamine-pyrophosphate (TPP), the active form of vitamin B1.</text>
</comment>
<evidence type="ECO:0000259" key="4">
    <source>
        <dbReference type="Pfam" id="PF02769"/>
    </source>
</evidence>
<feature type="binding site" evidence="2">
    <location>
        <position position="33"/>
    </location>
    <ligand>
        <name>Mg(2+)</name>
        <dbReference type="ChEBI" id="CHEBI:18420"/>
        <label>3</label>
    </ligand>
</feature>
<evidence type="ECO:0000259" key="3">
    <source>
        <dbReference type="Pfam" id="PF00586"/>
    </source>
</evidence>
<dbReference type="UniPathway" id="UPA00060">
    <property type="reaction ID" value="UER00142"/>
</dbReference>
<dbReference type="Gene3D" id="3.30.1330.10">
    <property type="entry name" value="PurM-like, N-terminal domain"/>
    <property type="match status" value="1"/>
</dbReference>
<feature type="binding site" evidence="2">
    <location>
        <begin position="123"/>
        <end position="124"/>
    </location>
    <ligand>
        <name>ATP</name>
        <dbReference type="ChEBI" id="CHEBI:30616"/>
    </ligand>
</feature>
<feature type="binding site" evidence="2">
    <location>
        <position position="48"/>
    </location>
    <ligand>
        <name>Mg(2+)</name>
        <dbReference type="ChEBI" id="CHEBI:18420"/>
        <label>1</label>
    </ligand>
</feature>
<feature type="binding site" evidence="2">
    <location>
        <position position="222"/>
    </location>
    <ligand>
        <name>ATP</name>
        <dbReference type="ChEBI" id="CHEBI:30616"/>
    </ligand>
</feature>
<dbReference type="Proteomes" id="UP000183174">
    <property type="component" value="Unassembled WGS sequence"/>
</dbReference>
<dbReference type="GO" id="GO:0009228">
    <property type="term" value="P:thiamine biosynthetic process"/>
    <property type="evidence" value="ECO:0007669"/>
    <property type="project" value="UniProtKB-KW"/>
</dbReference>
<proteinExistence type="inferred from homology"/>
<keyword evidence="1 2" id="KW-0784">Thiamine biosynthesis</keyword>
<keyword evidence="2" id="KW-0067">ATP-binding</keyword>
<dbReference type="InterPro" id="IPR036676">
    <property type="entry name" value="PurM-like_C_sf"/>
</dbReference>
<dbReference type="PIRSF" id="PIRSF005303">
    <property type="entry name" value="Thiam_monoph_kin"/>
    <property type="match status" value="1"/>
</dbReference>
<feature type="binding site" evidence="2">
    <location>
        <position position="49"/>
    </location>
    <ligand>
        <name>Mg(2+)</name>
        <dbReference type="ChEBI" id="CHEBI:18420"/>
        <label>1</label>
    </ligand>
</feature>
<keyword evidence="2" id="KW-0547">Nucleotide-binding</keyword>
<dbReference type="CDD" id="cd02194">
    <property type="entry name" value="ThiL"/>
    <property type="match status" value="1"/>
</dbReference>
<feature type="binding site" evidence="2">
    <location>
        <position position="272"/>
    </location>
    <ligand>
        <name>substrate</name>
    </ligand>
</feature>
<gene>
    <name evidence="2" type="primary">thiL</name>
    <name evidence="5" type="ORF">GA0061099_1005598</name>
</gene>
<feature type="binding site" evidence="2">
    <location>
        <position position="56"/>
    </location>
    <ligand>
        <name>substrate</name>
    </ligand>
</feature>
<dbReference type="GeneID" id="93177794"/>
<feature type="domain" description="PurM-like C-terminal" evidence="4">
    <location>
        <begin position="154"/>
        <end position="310"/>
    </location>
</feature>
<feature type="binding site" evidence="2">
    <location>
        <position position="220"/>
    </location>
    <ligand>
        <name>Mg(2+)</name>
        <dbReference type="ChEBI" id="CHEBI:18420"/>
        <label>3</label>
    </ligand>
</feature>
<dbReference type="InterPro" id="IPR010918">
    <property type="entry name" value="PurM-like_C_dom"/>
</dbReference>
<dbReference type="InterPro" id="IPR006283">
    <property type="entry name" value="ThiL-like"/>
</dbReference>
<comment type="catalytic activity">
    <reaction evidence="2">
        <text>thiamine phosphate + ATP = thiamine diphosphate + ADP</text>
        <dbReference type="Rhea" id="RHEA:15913"/>
        <dbReference type="ChEBI" id="CHEBI:30616"/>
        <dbReference type="ChEBI" id="CHEBI:37575"/>
        <dbReference type="ChEBI" id="CHEBI:58937"/>
        <dbReference type="ChEBI" id="CHEBI:456216"/>
        <dbReference type="EC" id="2.7.4.16"/>
    </reaction>
</comment>
<dbReference type="Pfam" id="PF02769">
    <property type="entry name" value="AIRS_C"/>
    <property type="match status" value="1"/>
</dbReference>
<feature type="binding site" evidence="2">
    <location>
        <position position="77"/>
    </location>
    <ligand>
        <name>Mg(2+)</name>
        <dbReference type="ChEBI" id="CHEBI:18420"/>
        <label>2</label>
    </ligand>
</feature>
<dbReference type="GO" id="GO:0009030">
    <property type="term" value="F:thiamine-phosphate kinase activity"/>
    <property type="evidence" value="ECO:0007669"/>
    <property type="project" value="UniProtKB-UniRule"/>
</dbReference>
<evidence type="ECO:0000256" key="2">
    <source>
        <dbReference type="HAMAP-Rule" id="MF_02128"/>
    </source>
</evidence>
<dbReference type="AlphaFoldDB" id="A0A1C3WBG0"/>
<dbReference type="EMBL" id="FMAE01000005">
    <property type="protein sequence ID" value="SCB37226.1"/>
    <property type="molecule type" value="Genomic_DNA"/>
</dbReference>
<feature type="binding site" evidence="2">
    <location>
        <position position="77"/>
    </location>
    <ligand>
        <name>Mg(2+)</name>
        <dbReference type="ChEBI" id="CHEBI:18420"/>
        <label>3</label>
    </ligand>
</feature>
<dbReference type="GO" id="GO:0000287">
    <property type="term" value="F:magnesium ion binding"/>
    <property type="evidence" value="ECO:0007669"/>
    <property type="project" value="UniProtKB-UniRule"/>
</dbReference>
<comment type="pathway">
    <text evidence="2">Cofactor biosynthesis; thiamine diphosphate biosynthesis; thiamine diphosphate from thiamine phosphate: step 1/1.</text>
</comment>
<dbReference type="PANTHER" id="PTHR30270:SF0">
    <property type="entry name" value="THIAMINE-MONOPHOSPHATE KINASE"/>
    <property type="match status" value="1"/>
</dbReference>
<dbReference type="GO" id="GO:0005524">
    <property type="term" value="F:ATP binding"/>
    <property type="evidence" value="ECO:0007669"/>
    <property type="project" value="UniProtKB-UniRule"/>
</dbReference>
<sequence>METTQNPSGEDSLIARYFKPLATDSGAFGLVDDAAVLSSSGEDIVVTTDAVVEGVHYLAGDPPDNIARKALRVNLSDLAAKGATPAGFVLTLALRSKEDAWLRPFADALGEDAKTFACPLLGGDTVSTPGPQMISITAFGRVPQGRMIGRTGARPGDRVLVTGTIGDAALGLDVLKGGAAASALTSDPAARDFLVSRYRVPQPRNVLAPALRDHATAAMDVSDGLAGDLTKLCAASGVSASVDVTSLPLSAAAASLRARNVASVETLLAGGDDYEVLCTVPPAQCETLIAAGQSLGVAVTAIGTITEGQKPLRFLDGQGQDLLLTRLSYSHF</sequence>
<feature type="binding site" evidence="2">
    <location>
        <position position="33"/>
    </location>
    <ligand>
        <name>Mg(2+)</name>
        <dbReference type="ChEBI" id="CHEBI:18420"/>
        <label>4</label>
    </ligand>
</feature>
<keyword evidence="2 5" id="KW-0418">Kinase</keyword>
<dbReference type="SUPFAM" id="SSF55326">
    <property type="entry name" value="PurM N-terminal domain-like"/>
    <property type="match status" value="1"/>
</dbReference>
<name>A0A1C3WBG0_9BRAD</name>
<dbReference type="EC" id="2.7.4.16" evidence="2"/>
<keyword evidence="2" id="KW-0808">Transferase</keyword>
<dbReference type="RefSeq" id="WP_036025476.1">
    <property type="nucleotide sequence ID" value="NZ_CP104173.1"/>
</dbReference>
<dbReference type="GO" id="GO:0009229">
    <property type="term" value="P:thiamine diphosphate biosynthetic process"/>
    <property type="evidence" value="ECO:0007669"/>
    <property type="project" value="UniProtKB-UniRule"/>
</dbReference>
<evidence type="ECO:0000313" key="6">
    <source>
        <dbReference type="Proteomes" id="UP000183174"/>
    </source>
</evidence>
<feature type="binding site" evidence="2">
    <location>
        <position position="124"/>
    </location>
    <ligand>
        <name>Mg(2+)</name>
        <dbReference type="ChEBI" id="CHEBI:18420"/>
        <label>1</label>
    </ligand>
</feature>
<evidence type="ECO:0000256" key="1">
    <source>
        <dbReference type="ARBA" id="ARBA00022977"/>
    </source>
</evidence>
<dbReference type="InterPro" id="IPR036921">
    <property type="entry name" value="PurM-like_N_sf"/>
</dbReference>
<comment type="caution">
    <text evidence="2">Lacks conserved residue(s) required for the propagation of feature annotation.</text>
</comment>
<reference evidence="5 6" key="1">
    <citation type="submission" date="2016-08" db="EMBL/GenBank/DDBJ databases">
        <authorList>
            <person name="Seilhamer J.J."/>
        </authorList>
    </citation>
    <scope>NUCLEOTIDE SEQUENCE [LARGE SCALE GENOMIC DNA]</scope>
    <source>
        <strain evidence="5 6">CCBAU 10071</strain>
    </source>
</reference>
<dbReference type="HAMAP" id="MF_02128">
    <property type="entry name" value="TMP_kinase"/>
    <property type="match status" value="1"/>
</dbReference>
<feature type="binding site" evidence="2">
    <location>
        <position position="150"/>
    </location>
    <ligand>
        <name>ATP</name>
        <dbReference type="ChEBI" id="CHEBI:30616"/>
    </ligand>
</feature>
<feature type="binding site" evidence="2">
    <location>
        <position position="49"/>
    </location>
    <ligand>
        <name>Mg(2+)</name>
        <dbReference type="ChEBI" id="CHEBI:18420"/>
        <label>2</label>
    </ligand>
</feature>
<keyword evidence="2" id="KW-0479">Metal-binding</keyword>
<keyword evidence="2" id="KW-0460">Magnesium</keyword>
<protein>
    <recommendedName>
        <fullName evidence="2">Thiamine-monophosphate kinase</fullName>
        <shortName evidence="2">TMP kinase</shortName>
        <shortName evidence="2">Thiamine-phosphate kinase</shortName>
        <ecNumber evidence="2">2.7.4.16</ecNumber>
    </recommendedName>
</protein>
<feature type="binding site" evidence="2">
    <location>
        <position position="47"/>
    </location>
    <ligand>
        <name>Mg(2+)</name>
        <dbReference type="ChEBI" id="CHEBI:18420"/>
        <label>4</label>
    </ligand>
</feature>
<dbReference type="NCBIfam" id="TIGR01379">
    <property type="entry name" value="thiL"/>
    <property type="match status" value="1"/>
</dbReference>
<accession>A0A1C3WBG0</accession>
<comment type="similarity">
    <text evidence="2">Belongs to the thiamine-monophosphate kinase family.</text>
</comment>